<evidence type="ECO:0000256" key="7">
    <source>
        <dbReference type="ARBA" id="ARBA00023239"/>
    </source>
</evidence>
<comment type="similarity">
    <text evidence="1">Belongs to the ribonuclease N1/T1 family.</text>
</comment>
<evidence type="ECO:0000256" key="4">
    <source>
        <dbReference type="ARBA" id="ARBA00022759"/>
    </source>
</evidence>
<dbReference type="OrthoDB" id="5425539at2759"/>
<gene>
    <name evidence="10" type="ORF">AB675_1546</name>
</gene>
<protein>
    <recommendedName>
        <fullName evidence="2">ribonuclease T1</fullName>
        <ecNumber evidence="2">4.6.1.24</ecNumber>
    </recommendedName>
</protein>
<dbReference type="Pfam" id="PF00545">
    <property type="entry name" value="Ribonuclease"/>
    <property type="match status" value="1"/>
</dbReference>
<evidence type="ECO:0000313" key="10">
    <source>
        <dbReference type="EMBL" id="KPI37173.1"/>
    </source>
</evidence>
<evidence type="ECO:0000256" key="2">
    <source>
        <dbReference type="ARBA" id="ARBA00012549"/>
    </source>
</evidence>
<dbReference type="GeneID" id="28733325"/>
<feature type="signal peptide" evidence="9">
    <location>
        <begin position="1"/>
        <end position="15"/>
    </location>
</feature>
<evidence type="ECO:0000256" key="5">
    <source>
        <dbReference type="ARBA" id="ARBA00022801"/>
    </source>
</evidence>
<keyword evidence="9" id="KW-0732">Signal</keyword>
<dbReference type="InterPro" id="IPR016191">
    <property type="entry name" value="Ribonuclease/ribotoxin"/>
</dbReference>
<keyword evidence="5" id="KW-0378">Hydrolase</keyword>
<comment type="catalytic activity">
    <reaction evidence="8">
        <text>[RNA] containing guanosine + H2O = an [RNA fragment]-3'-guanosine-3'-phosphate + a 5'-hydroxy-ribonucleotide-3'-[RNA fragment].</text>
        <dbReference type="EC" id="4.6.1.24"/>
    </reaction>
</comment>
<keyword evidence="7" id="KW-0456">Lyase</keyword>
<accession>A0A0N1NYH6</accession>
<dbReference type="PANTHER" id="PTHR42104:SF1">
    <property type="entry name" value="EXTRACELLULAR GUANYL-SPECIFIC RIBONUCLEASE RNTA (AFU_ORTHOLOGUE AFUA_4G03230)"/>
    <property type="match status" value="1"/>
</dbReference>
<dbReference type="PANTHER" id="PTHR42104">
    <property type="entry name" value="EXTRACELLULAR GUANYL-SPECIFIC RIBONUCLEASE RNTA (AFU_ORTHOLOGUE AFUA_4G03230)"/>
    <property type="match status" value="1"/>
</dbReference>
<dbReference type="GO" id="GO:0016787">
    <property type="term" value="F:hydrolase activity"/>
    <property type="evidence" value="ECO:0007669"/>
    <property type="project" value="UniProtKB-KW"/>
</dbReference>
<name>A0A0N1NYH6_9EURO</name>
<dbReference type="Gene3D" id="3.10.450.30">
    <property type="entry name" value="Microbial ribonucleases"/>
    <property type="match status" value="1"/>
</dbReference>
<dbReference type="AlphaFoldDB" id="A0A0N1NYH6"/>
<organism evidence="10 11">
    <name type="scientific">Cyphellophora attinorum</name>
    <dbReference type="NCBI Taxonomy" id="1664694"/>
    <lineage>
        <taxon>Eukaryota</taxon>
        <taxon>Fungi</taxon>
        <taxon>Dikarya</taxon>
        <taxon>Ascomycota</taxon>
        <taxon>Pezizomycotina</taxon>
        <taxon>Eurotiomycetes</taxon>
        <taxon>Chaetothyriomycetidae</taxon>
        <taxon>Chaetothyriales</taxon>
        <taxon>Cyphellophoraceae</taxon>
        <taxon>Cyphellophora</taxon>
    </lineage>
</organism>
<dbReference type="EMBL" id="LFJN01000025">
    <property type="protein sequence ID" value="KPI37173.1"/>
    <property type="molecule type" value="Genomic_DNA"/>
</dbReference>
<dbReference type="InterPro" id="IPR000026">
    <property type="entry name" value="N1-like"/>
</dbReference>
<dbReference type="SUPFAM" id="SSF53933">
    <property type="entry name" value="Microbial ribonucleases"/>
    <property type="match status" value="1"/>
</dbReference>
<evidence type="ECO:0000256" key="1">
    <source>
        <dbReference type="ARBA" id="ARBA00009006"/>
    </source>
</evidence>
<evidence type="ECO:0000256" key="9">
    <source>
        <dbReference type="SAM" id="SignalP"/>
    </source>
</evidence>
<keyword evidence="4" id="KW-0255">Endonuclease</keyword>
<keyword evidence="6" id="KW-1015">Disulfide bond</keyword>
<dbReference type="RefSeq" id="XP_017997136.1">
    <property type="nucleotide sequence ID" value="XM_018141445.1"/>
</dbReference>
<sequence length="139" mass="15240">MKFLTSLLFGELAVALPTLLFTRSPAPVSPLEIRQSCAATCTSACYYESTVEEALQAGCQRYREDDPVSSYPHQYNNYEGFDFPIAGPYQEFPILRSYNNNPYTGGSPGADRVIFNTNCQLAGVITHDGASGDDFVECS</sequence>
<feature type="chain" id="PRO_5013040026" description="ribonuclease T1" evidence="9">
    <location>
        <begin position="16"/>
        <end position="139"/>
    </location>
</feature>
<dbReference type="GO" id="GO:0046589">
    <property type="term" value="F:ribonuclease T1 activity"/>
    <property type="evidence" value="ECO:0007669"/>
    <property type="project" value="UniProtKB-EC"/>
</dbReference>
<evidence type="ECO:0000256" key="3">
    <source>
        <dbReference type="ARBA" id="ARBA00022722"/>
    </source>
</evidence>
<evidence type="ECO:0000256" key="8">
    <source>
        <dbReference type="ARBA" id="ARBA00034015"/>
    </source>
</evidence>
<dbReference type="GO" id="GO:0003723">
    <property type="term" value="F:RNA binding"/>
    <property type="evidence" value="ECO:0007669"/>
    <property type="project" value="InterPro"/>
</dbReference>
<evidence type="ECO:0000256" key="6">
    <source>
        <dbReference type="ARBA" id="ARBA00023157"/>
    </source>
</evidence>
<dbReference type="VEuPathDB" id="FungiDB:AB675_1546"/>
<reference evidence="10 11" key="1">
    <citation type="submission" date="2015-06" db="EMBL/GenBank/DDBJ databases">
        <title>Draft genome of the ant-associated black yeast Phialophora attae CBS 131958.</title>
        <authorList>
            <person name="Moreno L.F."/>
            <person name="Stielow B.J."/>
            <person name="de Hoog S."/>
            <person name="Vicente V.A."/>
            <person name="Weiss V.A."/>
            <person name="de Vries M."/>
            <person name="Cruz L.M."/>
            <person name="Souza E.M."/>
        </authorList>
    </citation>
    <scope>NUCLEOTIDE SEQUENCE [LARGE SCALE GENOMIC DNA]</scope>
    <source>
        <strain evidence="10 11">CBS 131958</strain>
    </source>
</reference>
<dbReference type="Proteomes" id="UP000038010">
    <property type="component" value="Unassembled WGS sequence"/>
</dbReference>
<keyword evidence="3" id="KW-0540">Nuclease</keyword>
<keyword evidence="11" id="KW-1185">Reference proteome</keyword>
<evidence type="ECO:0000313" key="11">
    <source>
        <dbReference type="Proteomes" id="UP000038010"/>
    </source>
</evidence>
<proteinExistence type="inferred from homology"/>
<comment type="caution">
    <text evidence="10">The sequence shown here is derived from an EMBL/GenBank/DDBJ whole genome shotgun (WGS) entry which is preliminary data.</text>
</comment>
<dbReference type="EC" id="4.6.1.24" evidence="2"/>
<dbReference type="CDD" id="cd00606">
    <property type="entry name" value="fungal_RNase"/>
    <property type="match status" value="1"/>
</dbReference>